<protein>
    <submittedName>
        <fullName evidence="3">SRR1 family protein</fullName>
    </submittedName>
</protein>
<evidence type="ECO:0000313" key="3">
    <source>
        <dbReference type="EMBL" id="KAF6044369.1"/>
    </source>
</evidence>
<name>A0A8X7NJA4_CANPA</name>
<proteinExistence type="inferred from homology"/>
<dbReference type="OrthoDB" id="551431at2759"/>
<dbReference type="GO" id="GO:0005634">
    <property type="term" value="C:nucleus"/>
    <property type="evidence" value="ECO:0007669"/>
    <property type="project" value="TreeGrafter"/>
</dbReference>
<feature type="domain" description="SRR1-like" evidence="2">
    <location>
        <begin position="28"/>
        <end position="217"/>
    </location>
</feature>
<comment type="similarity">
    <text evidence="1">Belongs to the SRR1 family.</text>
</comment>
<dbReference type="AlphaFoldDB" id="A0A8X7NJA4"/>
<comment type="caution">
    <text evidence="3">The sequence shown here is derived from an EMBL/GenBank/DDBJ whole genome shotgun (WGS) entry which is preliminary data.</text>
</comment>
<dbReference type="InterPro" id="IPR012942">
    <property type="entry name" value="SRR1-like"/>
</dbReference>
<evidence type="ECO:0000256" key="1">
    <source>
        <dbReference type="ARBA" id="ARBA00009856"/>
    </source>
</evidence>
<evidence type="ECO:0000259" key="2">
    <source>
        <dbReference type="Pfam" id="PF07985"/>
    </source>
</evidence>
<sequence>MERLQQKIQANRDVVRRSKFFNEIKSSIDVPFTCIRCLALGSPTQSSDSRYQYALLLELIDWLGVTNVSIYDPVFTEDDKQLFGSFSIEETFDLPQDQNVLFYIPHLPLEVMEQVVNNEQPVYFLGNDVIVHTDRLTKRKLAELYPSMAVMVQYSSNDSKLDDGFTKVAKTRKSYKEPEVTYNFDSVYFKKVEIVRYQNNFNKSDPWGNSFSDLALHRLVTK</sequence>
<dbReference type="InterPro" id="IPR040044">
    <property type="entry name" value="SRR1L"/>
</dbReference>
<dbReference type="PANTHER" id="PTHR28626">
    <property type="entry name" value="SRR1-LIKE PROTEIN"/>
    <property type="match status" value="1"/>
</dbReference>
<gene>
    <name evidence="3" type="ORF">FOB60_005462</name>
</gene>
<dbReference type="Pfam" id="PF07985">
    <property type="entry name" value="SRR1"/>
    <property type="match status" value="1"/>
</dbReference>
<dbReference type="Proteomes" id="UP000590412">
    <property type="component" value="Unassembled WGS sequence"/>
</dbReference>
<dbReference type="PANTHER" id="PTHR28626:SF3">
    <property type="entry name" value="SRR1-LIKE PROTEIN"/>
    <property type="match status" value="1"/>
</dbReference>
<reference evidence="3" key="1">
    <citation type="submission" date="2020-03" db="EMBL/GenBank/DDBJ databases">
        <title>FDA dAtabase for Regulatory Grade micrObial Sequences (FDA-ARGOS): Supporting development and validation of Infectious Disease Dx tests.</title>
        <authorList>
            <person name="Campos J."/>
            <person name="Goldberg B."/>
            <person name="Tallon L."/>
            <person name="Sadzewicz L."/>
            <person name="Vavikolanu K."/>
            <person name="Mehta A."/>
            <person name="Aluvathingal J."/>
            <person name="Nadendla S."/>
            <person name="Nandy P."/>
            <person name="Geyer C."/>
            <person name="Yan Y."/>
            <person name="Sichtig H."/>
        </authorList>
    </citation>
    <scope>NUCLEOTIDE SEQUENCE [LARGE SCALE GENOMIC DNA]</scope>
    <source>
        <strain evidence="3">FDAARGOS_652</strain>
    </source>
</reference>
<dbReference type="GO" id="GO:0005737">
    <property type="term" value="C:cytoplasm"/>
    <property type="evidence" value="ECO:0007669"/>
    <property type="project" value="TreeGrafter"/>
</dbReference>
<accession>A0A8X7NJA4</accession>
<evidence type="ECO:0000313" key="4">
    <source>
        <dbReference type="Proteomes" id="UP000590412"/>
    </source>
</evidence>
<dbReference type="EMBL" id="JABWAB010000011">
    <property type="protein sequence ID" value="KAF6044369.1"/>
    <property type="molecule type" value="Genomic_DNA"/>
</dbReference>
<organism evidence="3 4">
    <name type="scientific">Candida parapsilosis</name>
    <name type="common">Yeast</name>
    <dbReference type="NCBI Taxonomy" id="5480"/>
    <lineage>
        <taxon>Eukaryota</taxon>
        <taxon>Fungi</taxon>
        <taxon>Dikarya</taxon>
        <taxon>Ascomycota</taxon>
        <taxon>Saccharomycotina</taxon>
        <taxon>Pichiomycetes</taxon>
        <taxon>Debaryomycetaceae</taxon>
        <taxon>Candida/Lodderomyces clade</taxon>
        <taxon>Candida</taxon>
    </lineage>
</organism>